<dbReference type="Pfam" id="PF12937">
    <property type="entry name" value="F-box-like"/>
    <property type="match status" value="1"/>
</dbReference>
<dbReference type="EMBL" id="VSWC01000092">
    <property type="protein sequence ID" value="KAA1091573.1"/>
    <property type="molecule type" value="Genomic_DNA"/>
</dbReference>
<dbReference type="PROSITE" id="PS50181">
    <property type="entry name" value="FBOX"/>
    <property type="match status" value="1"/>
</dbReference>
<dbReference type="EMBL" id="VDEP01000471">
    <property type="protein sequence ID" value="KAA1076203.1"/>
    <property type="molecule type" value="Genomic_DNA"/>
</dbReference>
<dbReference type="OrthoDB" id="19711at2759"/>
<evidence type="ECO:0000313" key="7">
    <source>
        <dbReference type="Proteomes" id="UP000324748"/>
    </source>
</evidence>
<feature type="repeat" description="WD" evidence="3">
    <location>
        <begin position="361"/>
        <end position="389"/>
    </location>
</feature>
<dbReference type="InterPro" id="IPR001680">
    <property type="entry name" value="WD40_rpt"/>
</dbReference>
<evidence type="ECO:0000313" key="5">
    <source>
        <dbReference type="EMBL" id="KAA1076203.1"/>
    </source>
</evidence>
<feature type="repeat" description="WD" evidence="3">
    <location>
        <begin position="211"/>
        <end position="250"/>
    </location>
</feature>
<dbReference type="Pfam" id="PF00400">
    <property type="entry name" value="WD40"/>
    <property type="match status" value="6"/>
</dbReference>
<evidence type="ECO:0000256" key="1">
    <source>
        <dbReference type="ARBA" id="ARBA00022574"/>
    </source>
</evidence>
<dbReference type="CDD" id="cd00200">
    <property type="entry name" value="WD40"/>
    <property type="match status" value="1"/>
</dbReference>
<dbReference type="Gene3D" id="2.130.10.10">
    <property type="entry name" value="YVTN repeat-like/Quinoprotein amine dehydrogenase"/>
    <property type="match status" value="2"/>
</dbReference>
<dbReference type="SUPFAM" id="SSF81383">
    <property type="entry name" value="F-box domain"/>
    <property type="match status" value="1"/>
</dbReference>
<dbReference type="InterPro" id="IPR011047">
    <property type="entry name" value="Quinoprotein_ADH-like_sf"/>
</dbReference>
<dbReference type="Gene3D" id="1.20.1280.50">
    <property type="match status" value="1"/>
</dbReference>
<feature type="repeat" description="WD" evidence="3">
    <location>
        <begin position="251"/>
        <end position="281"/>
    </location>
</feature>
<dbReference type="PROSITE" id="PS50294">
    <property type="entry name" value="WD_REPEATS_REGION"/>
    <property type="match status" value="4"/>
</dbReference>
<feature type="repeat" description="WD" evidence="3">
    <location>
        <begin position="390"/>
        <end position="431"/>
    </location>
</feature>
<proteinExistence type="predicted"/>
<dbReference type="PANTHER" id="PTHR22847:SF745">
    <property type="entry name" value="F-BOX_WD REPEAT-CONTAINING PROTEIN 7"/>
    <property type="match status" value="1"/>
</dbReference>
<gene>
    <name evidence="6" type="ORF">PGT21_035783</name>
    <name evidence="5" type="ORF">PGTUg99_037077</name>
</gene>
<dbReference type="Proteomes" id="UP000325313">
    <property type="component" value="Unassembled WGS sequence"/>
</dbReference>
<reference evidence="7 8" key="1">
    <citation type="submission" date="2019-05" db="EMBL/GenBank/DDBJ databases">
        <title>Emergence of the Ug99 lineage of the wheat stem rust pathogen through somatic hybridization.</title>
        <authorList>
            <person name="Li F."/>
            <person name="Upadhyaya N.M."/>
            <person name="Sperschneider J."/>
            <person name="Matny O."/>
            <person name="Nguyen-Phuc H."/>
            <person name="Mago R."/>
            <person name="Raley C."/>
            <person name="Miller M.E."/>
            <person name="Silverstein K.A.T."/>
            <person name="Henningsen E."/>
            <person name="Hirsch C.D."/>
            <person name="Visser B."/>
            <person name="Pretorius Z.A."/>
            <person name="Steffenson B.J."/>
            <person name="Schwessinger B."/>
            <person name="Dodds P.N."/>
            <person name="Figueroa M."/>
        </authorList>
    </citation>
    <scope>NUCLEOTIDE SEQUENCE [LARGE SCALE GENOMIC DNA]</scope>
    <source>
        <strain evidence="6">21-0</strain>
        <strain evidence="5 8">Ug99</strain>
    </source>
</reference>
<dbReference type="PROSITE" id="PS50082">
    <property type="entry name" value="WD_REPEATS_2"/>
    <property type="match status" value="6"/>
</dbReference>
<dbReference type="AlphaFoldDB" id="A0A5B0NRL3"/>
<dbReference type="Proteomes" id="UP000324748">
    <property type="component" value="Unassembled WGS sequence"/>
</dbReference>
<dbReference type="PROSITE" id="PS00678">
    <property type="entry name" value="WD_REPEATS_1"/>
    <property type="match status" value="4"/>
</dbReference>
<evidence type="ECO:0000256" key="2">
    <source>
        <dbReference type="ARBA" id="ARBA00022737"/>
    </source>
</evidence>
<keyword evidence="7" id="KW-1185">Reference proteome</keyword>
<evidence type="ECO:0000313" key="8">
    <source>
        <dbReference type="Proteomes" id="UP000325313"/>
    </source>
</evidence>
<keyword evidence="2" id="KW-0677">Repeat</keyword>
<feature type="repeat" description="WD" evidence="3">
    <location>
        <begin position="291"/>
        <end position="330"/>
    </location>
</feature>
<dbReference type="SUPFAM" id="SSF50998">
    <property type="entry name" value="Quinoprotein alcohol dehydrogenase-like"/>
    <property type="match status" value="1"/>
</dbReference>
<evidence type="ECO:0000256" key="3">
    <source>
        <dbReference type="PROSITE-ProRule" id="PRU00221"/>
    </source>
</evidence>
<dbReference type="SMART" id="SM00320">
    <property type="entry name" value="WD40"/>
    <property type="match status" value="7"/>
</dbReference>
<evidence type="ECO:0000259" key="4">
    <source>
        <dbReference type="PROSITE" id="PS50181"/>
    </source>
</evidence>
<evidence type="ECO:0000313" key="6">
    <source>
        <dbReference type="EMBL" id="KAA1091573.1"/>
    </source>
</evidence>
<accession>A0A5B0NRL3</accession>
<dbReference type="PANTHER" id="PTHR22847">
    <property type="entry name" value="WD40 REPEAT PROTEIN"/>
    <property type="match status" value="1"/>
</dbReference>
<protein>
    <recommendedName>
        <fullName evidence="4">F-box domain-containing protein</fullName>
    </recommendedName>
</protein>
<dbReference type="InterPro" id="IPR020472">
    <property type="entry name" value="WD40_PAC1"/>
</dbReference>
<dbReference type="InterPro" id="IPR001810">
    <property type="entry name" value="F-box_dom"/>
</dbReference>
<organism evidence="6 7">
    <name type="scientific">Puccinia graminis f. sp. tritici</name>
    <dbReference type="NCBI Taxonomy" id="56615"/>
    <lineage>
        <taxon>Eukaryota</taxon>
        <taxon>Fungi</taxon>
        <taxon>Dikarya</taxon>
        <taxon>Basidiomycota</taxon>
        <taxon>Pucciniomycotina</taxon>
        <taxon>Pucciniomycetes</taxon>
        <taxon>Pucciniales</taxon>
        <taxon>Pucciniaceae</taxon>
        <taxon>Puccinia</taxon>
    </lineage>
</organism>
<feature type="repeat" description="WD" evidence="3">
    <location>
        <begin position="432"/>
        <end position="473"/>
    </location>
</feature>
<dbReference type="PRINTS" id="PR00320">
    <property type="entry name" value="GPROTEINBRPT"/>
</dbReference>
<name>A0A5B0NRL3_PUCGR</name>
<dbReference type="InterPro" id="IPR036047">
    <property type="entry name" value="F-box-like_dom_sf"/>
</dbReference>
<dbReference type="InterPro" id="IPR015943">
    <property type="entry name" value="WD40/YVTN_repeat-like_dom_sf"/>
</dbReference>
<comment type="caution">
    <text evidence="6">The sequence shown here is derived from an EMBL/GenBank/DDBJ whole genome shotgun (WGS) entry which is preliminary data.</text>
</comment>
<keyword evidence="1 3" id="KW-0853">WD repeat</keyword>
<sequence length="517" mass="57466">MMRRTRSLTTTTATSSTATSTSTVVVAVKDEACFVEPTSYPNIKLPGPADQKEEQQLLLKTTTLDQDDNQSSKRIDFLSQLPTELALYILLKLAIEHQTIHLLNCRAVSTNWKGLAEDNLIWKQSYLTQPHWKINHNNKTTTTTTTTPKTTHIQRRLSQLIGSPNSLITPSASSKSKSIPSLPELNWLKLFRDRSILDSRWSDGTQVSKKLKGHKDSVYCLQMHDQQIITGSRDRTIKVWDTRTRECQRTLVGHKGSVLCVRFDEQVLLSGSSDSSVFVWDKARWTVVMELVGHRSGVLDLGLTPTAFVSCSKDTTIKVWARPDGALLRTISGHAGPVNALELSLLPLNTLLGNQPSPSSSNNSKALLSASGDSSMKLWDLDSGKLIRTFEGHLRGLACLKLVEETRQIITGSNDETIKIWNLITSQCLRTLLGHSGLVRSLDFSLPHNRLVSGSYDKTIKVWDLTTGQLLLDFRKGADRNLVFDVKFNLTTIVSVGPPNSVMLLDFADGLEADMFQ</sequence>
<feature type="domain" description="F-box" evidence="4">
    <location>
        <begin position="75"/>
        <end position="125"/>
    </location>
</feature>
<dbReference type="InterPro" id="IPR019775">
    <property type="entry name" value="WD40_repeat_CS"/>
</dbReference>